<name>A0AAN4Z522_9BILA</name>
<dbReference type="Proteomes" id="UP001328107">
    <property type="component" value="Unassembled WGS sequence"/>
</dbReference>
<sequence length="104" mass="11463">LGRLIIATQGIRKTGIGIAEDVLVRVLGHGFHEWSHFLRSKRTIQSDCHSLTLPGSNKERFSRLSGEGSSREIDNCSGKENGNFQDVCNLKYSSDSKECRLGVG</sequence>
<organism evidence="1 2">
    <name type="scientific">Pristionchus mayeri</name>
    <dbReference type="NCBI Taxonomy" id="1317129"/>
    <lineage>
        <taxon>Eukaryota</taxon>
        <taxon>Metazoa</taxon>
        <taxon>Ecdysozoa</taxon>
        <taxon>Nematoda</taxon>
        <taxon>Chromadorea</taxon>
        <taxon>Rhabditida</taxon>
        <taxon>Rhabditina</taxon>
        <taxon>Diplogasteromorpha</taxon>
        <taxon>Diplogasteroidea</taxon>
        <taxon>Neodiplogasteridae</taxon>
        <taxon>Pristionchus</taxon>
    </lineage>
</organism>
<comment type="caution">
    <text evidence="1">The sequence shown here is derived from an EMBL/GenBank/DDBJ whole genome shotgun (WGS) entry which is preliminary data.</text>
</comment>
<evidence type="ECO:0000313" key="2">
    <source>
        <dbReference type="Proteomes" id="UP001328107"/>
    </source>
</evidence>
<accession>A0AAN4Z522</accession>
<proteinExistence type="predicted"/>
<reference evidence="2" key="1">
    <citation type="submission" date="2022-10" db="EMBL/GenBank/DDBJ databases">
        <title>Genome assembly of Pristionchus species.</title>
        <authorList>
            <person name="Yoshida K."/>
            <person name="Sommer R.J."/>
        </authorList>
    </citation>
    <scope>NUCLEOTIDE SEQUENCE [LARGE SCALE GENOMIC DNA]</scope>
    <source>
        <strain evidence="2">RS5460</strain>
    </source>
</reference>
<dbReference type="AlphaFoldDB" id="A0AAN4Z522"/>
<protein>
    <submittedName>
        <fullName evidence="1">Uncharacterized protein</fullName>
    </submittedName>
</protein>
<keyword evidence="2" id="KW-1185">Reference proteome</keyword>
<dbReference type="EMBL" id="BTRK01000002">
    <property type="protein sequence ID" value="GMR34642.1"/>
    <property type="molecule type" value="Genomic_DNA"/>
</dbReference>
<gene>
    <name evidence="1" type="ORF">PMAYCL1PPCAC_04837</name>
</gene>
<evidence type="ECO:0000313" key="1">
    <source>
        <dbReference type="EMBL" id="GMR34642.1"/>
    </source>
</evidence>
<feature type="non-terminal residue" evidence="1">
    <location>
        <position position="1"/>
    </location>
</feature>